<accession>A0A7R8W0E1</accession>
<dbReference type="PROSITE" id="PS50105">
    <property type="entry name" value="SAM_DOMAIN"/>
    <property type="match status" value="1"/>
</dbReference>
<dbReference type="Pfam" id="PF00536">
    <property type="entry name" value="SAM_1"/>
    <property type="match status" value="1"/>
</dbReference>
<dbReference type="InterPro" id="IPR013761">
    <property type="entry name" value="SAM/pointed_sf"/>
</dbReference>
<evidence type="ECO:0000259" key="1">
    <source>
        <dbReference type="PROSITE" id="PS50105"/>
    </source>
</evidence>
<organism evidence="2">
    <name type="scientific">Timema douglasi</name>
    <name type="common">Walking stick</name>
    <dbReference type="NCBI Taxonomy" id="61478"/>
    <lineage>
        <taxon>Eukaryota</taxon>
        <taxon>Metazoa</taxon>
        <taxon>Ecdysozoa</taxon>
        <taxon>Arthropoda</taxon>
        <taxon>Hexapoda</taxon>
        <taxon>Insecta</taxon>
        <taxon>Pterygota</taxon>
        <taxon>Neoptera</taxon>
        <taxon>Polyneoptera</taxon>
        <taxon>Phasmatodea</taxon>
        <taxon>Timematodea</taxon>
        <taxon>Timematoidea</taxon>
        <taxon>Timematidae</taxon>
        <taxon>Timema</taxon>
    </lineage>
</organism>
<gene>
    <name evidence="2" type="ORF">TDIB3V08_LOCUS13480</name>
</gene>
<dbReference type="SMART" id="SM00454">
    <property type="entry name" value="SAM"/>
    <property type="match status" value="1"/>
</dbReference>
<evidence type="ECO:0000313" key="2">
    <source>
        <dbReference type="EMBL" id="CAD7207332.1"/>
    </source>
</evidence>
<reference evidence="2" key="1">
    <citation type="submission" date="2020-11" db="EMBL/GenBank/DDBJ databases">
        <authorList>
            <person name="Tran Van P."/>
        </authorList>
    </citation>
    <scope>NUCLEOTIDE SEQUENCE</scope>
</reference>
<dbReference type="AlphaFoldDB" id="A0A7R8W0E1"/>
<proteinExistence type="predicted"/>
<dbReference type="InterPro" id="IPR001660">
    <property type="entry name" value="SAM"/>
</dbReference>
<dbReference type="SUPFAM" id="SSF47769">
    <property type="entry name" value="SAM/Pointed domain"/>
    <property type="match status" value="1"/>
</dbReference>
<sequence>MQLAPRPHLNIPQWLNILELEQYGAVFQHLQGVEDLLSFSEADIKDLGVKNSAHRARIVSSLVALRTKYDKSKIILSCYVVHLGDSQIPASVA</sequence>
<dbReference type="EMBL" id="OA598251">
    <property type="protein sequence ID" value="CAD7207332.1"/>
    <property type="molecule type" value="Genomic_DNA"/>
</dbReference>
<name>A0A7R8W0E1_TIMDO</name>
<protein>
    <recommendedName>
        <fullName evidence="1">SAM domain-containing protein</fullName>
    </recommendedName>
</protein>
<feature type="domain" description="SAM" evidence="1">
    <location>
        <begin position="10"/>
        <end position="68"/>
    </location>
</feature>
<dbReference type="Gene3D" id="1.10.150.50">
    <property type="entry name" value="Transcription Factor, Ets-1"/>
    <property type="match status" value="1"/>
</dbReference>